<organism evidence="1 2">
    <name type="scientific">Burkholderia dolosa</name>
    <dbReference type="NCBI Taxonomy" id="152500"/>
    <lineage>
        <taxon>Bacteria</taxon>
        <taxon>Pseudomonadati</taxon>
        <taxon>Pseudomonadota</taxon>
        <taxon>Betaproteobacteria</taxon>
        <taxon>Burkholderiales</taxon>
        <taxon>Burkholderiaceae</taxon>
        <taxon>Burkholderia</taxon>
        <taxon>Burkholderia cepacia complex</taxon>
    </lineage>
</organism>
<dbReference type="EMBL" id="CP069483">
    <property type="protein sequence ID" value="QRO80130.1"/>
    <property type="molecule type" value="Genomic_DNA"/>
</dbReference>
<dbReference type="Proteomes" id="UP000625568">
    <property type="component" value="Chromosome 2"/>
</dbReference>
<name>A0A892IH24_9BURK</name>
<dbReference type="GeneID" id="93130057"/>
<sequence>MRETVADAGCMPAAAAVSGVRHKPRMRAFRLPNRPARRARQADNPASFASVARAMPTPIMRVPFIDA</sequence>
<proteinExistence type="predicted"/>
<keyword evidence="2" id="KW-1185">Reference proteome</keyword>
<evidence type="ECO:0000313" key="2">
    <source>
        <dbReference type="Proteomes" id="UP000625568"/>
    </source>
</evidence>
<dbReference type="RefSeq" id="WP_123806716.1">
    <property type="nucleotide sequence ID" value="NZ_CABVPR010000062.1"/>
</dbReference>
<accession>A0A892IH24</accession>
<reference evidence="1 2" key="1">
    <citation type="submission" date="2021-02" db="EMBL/GenBank/DDBJ databases">
        <title>FDA dAtabase for Regulatory Grade micrObial Sequences (FDA-ARGOS): Supporting development and validation of Infectious Disease Dx tests.</title>
        <authorList>
            <person name="Minogue T."/>
            <person name="Wolcott M."/>
            <person name="Wasieloski L."/>
            <person name="Aguilar W."/>
            <person name="Moore D."/>
            <person name="Jaissle J."/>
            <person name="Tallon L."/>
            <person name="Sadzewicz L."/>
            <person name="Zhao X."/>
            <person name="Boylan J."/>
            <person name="Ott S."/>
            <person name="Bowen H."/>
            <person name="Vavikolanu K."/>
            <person name="Mehta A."/>
            <person name="Aluvathingal J."/>
            <person name="Nadendla S."/>
            <person name="Yan Y."/>
            <person name="Sichtig H."/>
        </authorList>
    </citation>
    <scope>NUCLEOTIDE SEQUENCE [LARGE SCALE GENOMIC DNA]</scope>
    <source>
        <strain evidence="1 2">FDAARGOS_1272</strain>
    </source>
</reference>
<dbReference type="AlphaFoldDB" id="A0A892IH24"/>
<gene>
    <name evidence="1" type="ORF">I6K02_17420</name>
</gene>
<protein>
    <submittedName>
        <fullName evidence="1">Uncharacterized protein</fullName>
    </submittedName>
</protein>
<evidence type="ECO:0000313" key="1">
    <source>
        <dbReference type="EMBL" id="QRO80130.1"/>
    </source>
</evidence>